<comment type="subcellular location">
    <subcellularLocation>
        <location evidence="1">Cell inner membrane</location>
        <topology evidence="1">Multi-pass membrane protein</topology>
    </subcellularLocation>
</comment>
<gene>
    <name evidence="9" type="ORF">ACFPTP_15840</name>
</gene>
<feature type="transmembrane region" description="Helical" evidence="7">
    <location>
        <begin position="361"/>
        <end position="383"/>
    </location>
</feature>
<proteinExistence type="predicted"/>
<evidence type="ECO:0000256" key="7">
    <source>
        <dbReference type="SAM" id="Phobius"/>
    </source>
</evidence>
<evidence type="ECO:0000256" key="4">
    <source>
        <dbReference type="ARBA" id="ARBA00022692"/>
    </source>
</evidence>
<dbReference type="RefSeq" id="WP_381446748.1">
    <property type="nucleotide sequence ID" value="NZ_JBHSNP010000028.1"/>
</dbReference>
<protein>
    <submittedName>
        <fullName evidence="9">TRAP transporter large permease</fullName>
    </submittedName>
</protein>
<evidence type="ECO:0000259" key="8">
    <source>
        <dbReference type="Pfam" id="PF06808"/>
    </source>
</evidence>
<evidence type="ECO:0000313" key="10">
    <source>
        <dbReference type="Proteomes" id="UP001596071"/>
    </source>
</evidence>
<dbReference type="PANTHER" id="PTHR33362">
    <property type="entry name" value="SIALIC ACID TRAP TRANSPORTER PERMEASE PROTEIN SIAT-RELATED"/>
    <property type="match status" value="1"/>
</dbReference>
<organism evidence="9 10">
    <name type="scientific">Sporosarcina koreensis</name>
    <dbReference type="NCBI Taxonomy" id="334735"/>
    <lineage>
        <taxon>Bacteria</taxon>
        <taxon>Bacillati</taxon>
        <taxon>Bacillota</taxon>
        <taxon>Bacilli</taxon>
        <taxon>Bacillales</taxon>
        <taxon>Caryophanaceae</taxon>
        <taxon>Sporosarcina</taxon>
    </lineage>
</organism>
<evidence type="ECO:0000256" key="1">
    <source>
        <dbReference type="ARBA" id="ARBA00004429"/>
    </source>
</evidence>
<keyword evidence="6 7" id="KW-0472">Membrane</keyword>
<keyword evidence="4 7" id="KW-0812">Transmembrane</keyword>
<feature type="transmembrane region" description="Helical" evidence="7">
    <location>
        <begin position="140"/>
        <end position="164"/>
    </location>
</feature>
<evidence type="ECO:0000256" key="6">
    <source>
        <dbReference type="ARBA" id="ARBA00023136"/>
    </source>
</evidence>
<dbReference type="InterPro" id="IPR010656">
    <property type="entry name" value="DctM"/>
</dbReference>
<feature type="transmembrane region" description="Helical" evidence="7">
    <location>
        <begin position="98"/>
        <end position="120"/>
    </location>
</feature>
<comment type="caution">
    <text evidence="9">The sequence shown here is derived from an EMBL/GenBank/DDBJ whole genome shotgun (WGS) entry which is preliminary data.</text>
</comment>
<keyword evidence="3" id="KW-0997">Cell inner membrane</keyword>
<name>A0ABW0U0D1_9BACL</name>
<dbReference type="PIRSF" id="PIRSF006066">
    <property type="entry name" value="HI0050"/>
    <property type="match status" value="1"/>
</dbReference>
<evidence type="ECO:0000256" key="3">
    <source>
        <dbReference type="ARBA" id="ARBA00022519"/>
    </source>
</evidence>
<dbReference type="NCBIfam" id="TIGR00786">
    <property type="entry name" value="dctM"/>
    <property type="match status" value="1"/>
</dbReference>
<evidence type="ECO:0000256" key="5">
    <source>
        <dbReference type="ARBA" id="ARBA00022989"/>
    </source>
</evidence>
<feature type="transmembrane region" description="Helical" evidence="7">
    <location>
        <begin position="219"/>
        <end position="241"/>
    </location>
</feature>
<dbReference type="EMBL" id="JBHSNP010000028">
    <property type="protein sequence ID" value="MFC5604707.1"/>
    <property type="molecule type" value="Genomic_DNA"/>
</dbReference>
<keyword evidence="2" id="KW-1003">Cell membrane</keyword>
<accession>A0ABW0U0D1</accession>
<feature type="domain" description="TRAP C4-dicarboxylate transport system permease DctM subunit" evidence="8">
    <location>
        <begin position="11"/>
        <end position="423"/>
    </location>
</feature>
<feature type="transmembrane region" description="Helical" evidence="7">
    <location>
        <begin position="284"/>
        <end position="302"/>
    </location>
</feature>
<feature type="transmembrane region" description="Helical" evidence="7">
    <location>
        <begin position="176"/>
        <end position="199"/>
    </location>
</feature>
<dbReference type="PANTHER" id="PTHR33362:SF5">
    <property type="entry name" value="C4-DICARBOXYLATE TRAP TRANSPORTER LARGE PERMEASE PROTEIN DCTM"/>
    <property type="match status" value="1"/>
</dbReference>
<feature type="transmembrane region" description="Helical" evidence="7">
    <location>
        <begin position="12"/>
        <end position="38"/>
    </location>
</feature>
<dbReference type="Pfam" id="PF06808">
    <property type="entry name" value="DctM"/>
    <property type="match status" value="1"/>
</dbReference>
<sequence>MNIEMIGLLGIVLMFILMFLRLPIAIAMAIPAFLGIYYVKGWKTLTTAIETIIWDHSFSYTLTTIPLFIWMGELLFVSGISNELFKMFRLWMGRLKGGLGLATIGASAIFAAASGSSLATTGTMGAIASKEMDRFGYKDSFSAGTIVAGGTLGILIPPSTAFIVYGMLTEQSIGKLLIAGIIPGIMLTGLYMLTVYISVLLKPELAPVTSSGGWKEKLLSLKSTIWILILFTVVIGGMYIGLFSPTEAAAVGAFGAMMTALLKGKLTLKNFVEAASNTLKTTGFLFAIILAAFILNYFLAITRVPMLMANMINSLSLPNILIFVLIICMYLILGAFMDSLAMIVITIPIILPIINAMDMDLIWFGVIIVLVIELGLITPPVGMNCYVLKGVSDYSLETIFKGAARFIIPIVVMIFILYFFPQIALYLPSKMW</sequence>
<feature type="transmembrane region" description="Helical" evidence="7">
    <location>
        <begin position="58"/>
        <end position="77"/>
    </location>
</feature>
<feature type="transmembrane region" description="Helical" evidence="7">
    <location>
        <begin position="314"/>
        <end position="333"/>
    </location>
</feature>
<evidence type="ECO:0000313" key="9">
    <source>
        <dbReference type="EMBL" id="MFC5604707.1"/>
    </source>
</evidence>
<keyword evidence="10" id="KW-1185">Reference proteome</keyword>
<reference evidence="10" key="1">
    <citation type="journal article" date="2019" name="Int. J. Syst. Evol. Microbiol.">
        <title>The Global Catalogue of Microorganisms (GCM) 10K type strain sequencing project: providing services to taxonomists for standard genome sequencing and annotation.</title>
        <authorList>
            <consortium name="The Broad Institute Genomics Platform"/>
            <consortium name="The Broad Institute Genome Sequencing Center for Infectious Disease"/>
            <person name="Wu L."/>
            <person name="Ma J."/>
        </authorList>
    </citation>
    <scope>NUCLEOTIDE SEQUENCE [LARGE SCALE GENOMIC DNA]</scope>
    <source>
        <strain evidence="10">KACC 11299</strain>
    </source>
</reference>
<evidence type="ECO:0000256" key="2">
    <source>
        <dbReference type="ARBA" id="ARBA00022475"/>
    </source>
</evidence>
<dbReference type="InterPro" id="IPR004681">
    <property type="entry name" value="TRAP_DctM"/>
</dbReference>
<dbReference type="Proteomes" id="UP001596071">
    <property type="component" value="Unassembled WGS sequence"/>
</dbReference>
<keyword evidence="5 7" id="KW-1133">Transmembrane helix</keyword>
<feature type="transmembrane region" description="Helical" evidence="7">
    <location>
        <begin position="403"/>
        <end position="427"/>
    </location>
</feature>